<gene>
    <name evidence="1" type="ORF">NQ176_g11032</name>
</gene>
<comment type="caution">
    <text evidence="1">The sequence shown here is derived from an EMBL/GenBank/DDBJ whole genome shotgun (WGS) entry which is preliminary data.</text>
</comment>
<dbReference type="EMBL" id="JANJQO010003388">
    <property type="protein sequence ID" value="KAJ2960791.1"/>
    <property type="molecule type" value="Genomic_DNA"/>
</dbReference>
<accession>A0ACC1MDF5</accession>
<protein>
    <submittedName>
        <fullName evidence="1">Uncharacterized protein</fullName>
    </submittedName>
</protein>
<name>A0ACC1MDF5_9HYPO</name>
<reference evidence="1" key="1">
    <citation type="submission" date="2022-08" db="EMBL/GenBank/DDBJ databases">
        <title>Genome Sequence of Lecanicillium fungicola.</title>
        <authorList>
            <person name="Buettner E."/>
        </authorList>
    </citation>
    <scope>NUCLEOTIDE SEQUENCE</scope>
    <source>
        <strain evidence="1">Babe33</strain>
    </source>
</reference>
<proteinExistence type="predicted"/>
<sequence length="248" mass="26439">MKAWQHFPALFLALSVRVSGYAVPELVFSQHTAGTRGGVASEATECSAIGTKILAAGGNAVDAMVGTTFCVGVVGMYHSGIGGGGFALIRDINGTYEAIDFRETAPAAASQDMYRDDEHLSVAGGLSVGVPGEVLGLEYMHKKYGSLAWRDIMQGAIRVARHGFRVNGDLVNKMNSTFKNGKSYLLDDPIFAAEFAPKGTLLKEGEVMTRKNLAITLERIANEGSSAFYHGEIGTFPKHGNEKQSAMD</sequence>
<organism evidence="1 2">
    <name type="scientific">Zarea fungicola</name>
    <dbReference type="NCBI Taxonomy" id="93591"/>
    <lineage>
        <taxon>Eukaryota</taxon>
        <taxon>Fungi</taxon>
        <taxon>Dikarya</taxon>
        <taxon>Ascomycota</taxon>
        <taxon>Pezizomycotina</taxon>
        <taxon>Sordariomycetes</taxon>
        <taxon>Hypocreomycetidae</taxon>
        <taxon>Hypocreales</taxon>
        <taxon>Cordycipitaceae</taxon>
        <taxon>Zarea</taxon>
    </lineage>
</organism>
<evidence type="ECO:0000313" key="1">
    <source>
        <dbReference type="EMBL" id="KAJ2960791.1"/>
    </source>
</evidence>
<keyword evidence="2" id="KW-1185">Reference proteome</keyword>
<evidence type="ECO:0000313" key="2">
    <source>
        <dbReference type="Proteomes" id="UP001143910"/>
    </source>
</evidence>
<dbReference type="Proteomes" id="UP001143910">
    <property type="component" value="Unassembled WGS sequence"/>
</dbReference>